<keyword evidence="4" id="KW-1185">Reference proteome</keyword>
<evidence type="ECO:0000313" key="4">
    <source>
        <dbReference type="Proteomes" id="UP001277761"/>
    </source>
</evidence>
<dbReference type="CDD" id="cd03450">
    <property type="entry name" value="NodN"/>
    <property type="match status" value="1"/>
</dbReference>
<dbReference type="InterPro" id="IPR029069">
    <property type="entry name" value="HotDog_dom_sf"/>
</dbReference>
<dbReference type="PANTHER" id="PTHR42993:SF1">
    <property type="entry name" value="MAOC-LIKE DEHYDRATASE DOMAIN-CONTAINING PROTEIN"/>
    <property type="match status" value="1"/>
</dbReference>
<evidence type="ECO:0000256" key="1">
    <source>
        <dbReference type="ARBA" id="ARBA00005254"/>
    </source>
</evidence>
<reference evidence="3 4" key="1">
    <citation type="submission" date="2023-11" db="EMBL/GenBank/DDBJ databases">
        <authorList>
            <person name="Xu M."/>
            <person name="Jiang T."/>
        </authorList>
    </citation>
    <scope>NUCLEOTIDE SEQUENCE [LARGE SCALE GENOMIC DNA]</scope>
    <source>
        <strain evidence="3 4">SD</strain>
    </source>
</reference>
<proteinExistence type="inferred from homology"/>
<organism evidence="3 4">
    <name type="scientific">Patulibacter brassicae</name>
    <dbReference type="NCBI Taxonomy" id="1705717"/>
    <lineage>
        <taxon>Bacteria</taxon>
        <taxon>Bacillati</taxon>
        <taxon>Actinomycetota</taxon>
        <taxon>Thermoleophilia</taxon>
        <taxon>Solirubrobacterales</taxon>
        <taxon>Patulibacteraceae</taxon>
        <taxon>Patulibacter</taxon>
    </lineage>
</organism>
<dbReference type="RefSeq" id="WP_319954744.1">
    <property type="nucleotide sequence ID" value="NZ_JAXAVX010000007.1"/>
</dbReference>
<dbReference type="Gene3D" id="3.10.129.10">
    <property type="entry name" value="Hotdog Thioesterase"/>
    <property type="match status" value="1"/>
</dbReference>
<sequence length="157" mass="16820">MPGRETGPTILDGRAAVLAAVGGDLGISGWRVVGQAEIDAFAAVTGDDYWVHVDPARAGASRHRGTIAHGLLTLSLGPVLTYELVTFRGFSSMLNYGFDRVRFIRPVPSGSRVRMRLRVVDAEIVTGGIRARMEQAFERDGEAGPACVARSVVQLLD</sequence>
<protein>
    <submittedName>
        <fullName evidence="3">MaoC family dehydratase</fullName>
    </submittedName>
</protein>
<dbReference type="EMBL" id="JAXAVX010000007">
    <property type="protein sequence ID" value="MDX8152588.1"/>
    <property type="molecule type" value="Genomic_DNA"/>
</dbReference>
<comment type="caution">
    <text evidence="3">The sequence shown here is derived from an EMBL/GenBank/DDBJ whole genome shotgun (WGS) entry which is preliminary data.</text>
</comment>
<accession>A0ABU4VLC8</accession>
<dbReference type="InterPro" id="IPR002539">
    <property type="entry name" value="MaoC-like_dom"/>
</dbReference>
<dbReference type="Pfam" id="PF01575">
    <property type="entry name" value="MaoC_dehydratas"/>
    <property type="match status" value="1"/>
</dbReference>
<gene>
    <name evidence="3" type="ORF">SK069_13360</name>
</gene>
<evidence type="ECO:0000313" key="3">
    <source>
        <dbReference type="EMBL" id="MDX8152588.1"/>
    </source>
</evidence>
<dbReference type="SUPFAM" id="SSF54637">
    <property type="entry name" value="Thioesterase/thiol ester dehydrase-isomerase"/>
    <property type="match status" value="1"/>
</dbReference>
<dbReference type="InterPro" id="IPR039375">
    <property type="entry name" value="NodN-like"/>
</dbReference>
<comment type="similarity">
    <text evidence="1">Belongs to the enoyl-CoA hydratase/isomerase family.</text>
</comment>
<evidence type="ECO:0000259" key="2">
    <source>
        <dbReference type="Pfam" id="PF01575"/>
    </source>
</evidence>
<dbReference type="Proteomes" id="UP001277761">
    <property type="component" value="Unassembled WGS sequence"/>
</dbReference>
<name>A0ABU4VLC8_9ACTN</name>
<dbReference type="PANTHER" id="PTHR42993">
    <property type="entry name" value="MAOC-LIKE DEHYDRATASE DOMAIN-CONTAINING PROTEIN"/>
    <property type="match status" value="1"/>
</dbReference>
<feature type="domain" description="MaoC-like" evidence="2">
    <location>
        <begin position="21"/>
        <end position="126"/>
    </location>
</feature>